<dbReference type="AlphaFoldDB" id="A0A383BXG9"/>
<gene>
    <name evidence="1" type="ORF">METZ01_LOCUS477425</name>
</gene>
<name>A0A383BXG9_9ZZZZ</name>
<sequence length="32" mass="3605">MTNDRHIPTLLIATFLVSPCVEHAVMAQDRPQ</sequence>
<evidence type="ECO:0000313" key="1">
    <source>
        <dbReference type="EMBL" id="SVE24571.1"/>
    </source>
</evidence>
<dbReference type="EMBL" id="UINC01204036">
    <property type="protein sequence ID" value="SVE24571.1"/>
    <property type="molecule type" value="Genomic_DNA"/>
</dbReference>
<protein>
    <submittedName>
        <fullName evidence="1">Uncharacterized protein</fullName>
    </submittedName>
</protein>
<feature type="non-terminal residue" evidence="1">
    <location>
        <position position="32"/>
    </location>
</feature>
<organism evidence="1">
    <name type="scientific">marine metagenome</name>
    <dbReference type="NCBI Taxonomy" id="408172"/>
    <lineage>
        <taxon>unclassified sequences</taxon>
        <taxon>metagenomes</taxon>
        <taxon>ecological metagenomes</taxon>
    </lineage>
</organism>
<accession>A0A383BXG9</accession>
<reference evidence="1" key="1">
    <citation type="submission" date="2018-05" db="EMBL/GenBank/DDBJ databases">
        <authorList>
            <person name="Lanie J.A."/>
            <person name="Ng W.-L."/>
            <person name="Kazmierczak K.M."/>
            <person name="Andrzejewski T.M."/>
            <person name="Davidsen T.M."/>
            <person name="Wayne K.J."/>
            <person name="Tettelin H."/>
            <person name="Glass J.I."/>
            <person name="Rusch D."/>
            <person name="Podicherti R."/>
            <person name="Tsui H.-C.T."/>
            <person name="Winkler M.E."/>
        </authorList>
    </citation>
    <scope>NUCLEOTIDE SEQUENCE</scope>
</reference>
<proteinExistence type="predicted"/>